<organism evidence="13 14">
    <name type="scientific">Clostridium aciditolerans</name>
    <dbReference type="NCBI Taxonomy" id="339861"/>
    <lineage>
        <taxon>Bacteria</taxon>
        <taxon>Bacillati</taxon>
        <taxon>Bacillota</taxon>
        <taxon>Clostridia</taxon>
        <taxon>Eubacteriales</taxon>
        <taxon>Clostridiaceae</taxon>
        <taxon>Clostridium</taxon>
    </lineage>
</organism>
<dbReference type="GO" id="GO:0009073">
    <property type="term" value="P:aromatic amino acid family biosynthetic process"/>
    <property type="evidence" value="ECO:0007669"/>
    <property type="project" value="UniProtKB-KW"/>
</dbReference>
<dbReference type="GO" id="GO:0009423">
    <property type="term" value="P:chorismate biosynthetic process"/>
    <property type="evidence" value="ECO:0007669"/>
    <property type="project" value="UniProtKB-UniRule"/>
</dbReference>
<dbReference type="HAMAP" id="MF_00300">
    <property type="entry name" value="Chorismate_synth"/>
    <property type="match status" value="1"/>
</dbReference>
<comment type="similarity">
    <text evidence="2 11 12">Belongs to the chorismate synthase family.</text>
</comment>
<protein>
    <recommendedName>
        <fullName evidence="3 11">Chorismate synthase</fullName>
        <shortName evidence="11">CS</shortName>
        <ecNumber evidence="3 11">4.2.3.5</ecNumber>
    </recommendedName>
    <alternativeName>
        <fullName evidence="11">5-enolpyruvylshikimate-3-phosphate phospholyase</fullName>
    </alternativeName>
</protein>
<comment type="subunit">
    <text evidence="11">Homotetramer.</text>
</comment>
<keyword evidence="7 11" id="KW-0274">FAD</keyword>
<dbReference type="SUPFAM" id="SSF103263">
    <property type="entry name" value="Chorismate synthase, AroC"/>
    <property type="match status" value="1"/>
</dbReference>
<evidence type="ECO:0000256" key="1">
    <source>
        <dbReference type="ARBA" id="ARBA00005044"/>
    </source>
</evidence>
<dbReference type="InterPro" id="IPR035904">
    <property type="entry name" value="Chorismate_synth_AroC_sf"/>
</dbReference>
<evidence type="ECO:0000256" key="6">
    <source>
        <dbReference type="ARBA" id="ARBA00022643"/>
    </source>
</evidence>
<gene>
    <name evidence="11 13" type="primary">aroC</name>
    <name evidence="13" type="ORF">I6U51_02840</name>
</gene>
<dbReference type="EMBL" id="JAEEGB010000004">
    <property type="protein sequence ID" value="MBI6871643.1"/>
    <property type="molecule type" value="Genomic_DNA"/>
</dbReference>
<dbReference type="AlphaFoldDB" id="A0A934HVL2"/>
<evidence type="ECO:0000256" key="5">
    <source>
        <dbReference type="ARBA" id="ARBA00022630"/>
    </source>
</evidence>
<dbReference type="PIRSF" id="PIRSF001456">
    <property type="entry name" value="Chorismate_synth"/>
    <property type="match status" value="1"/>
</dbReference>
<comment type="catalytic activity">
    <reaction evidence="11 12">
        <text>5-O-(1-carboxyvinyl)-3-phosphoshikimate = chorismate + phosphate</text>
        <dbReference type="Rhea" id="RHEA:21020"/>
        <dbReference type="ChEBI" id="CHEBI:29748"/>
        <dbReference type="ChEBI" id="CHEBI:43474"/>
        <dbReference type="ChEBI" id="CHEBI:57701"/>
        <dbReference type="EC" id="4.2.3.5"/>
    </reaction>
</comment>
<evidence type="ECO:0000256" key="4">
    <source>
        <dbReference type="ARBA" id="ARBA00022605"/>
    </source>
</evidence>
<evidence type="ECO:0000256" key="9">
    <source>
        <dbReference type="ARBA" id="ARBA00023141"/>
    </source>
</evidence>
<dbReference type="FunFam" id="3.60.150.10:FF:000002">
    <property type="entry name" value="Chorismate synthase"/>
    <property type="match status" value="1"/>
</dbReference>
<dbReference type="Proteomes" id="UP000622687">
    <property type="component" value="Unassembled WGS sequence"/>
</dbReference>
<dbReference type="GO" id="GO:0004107">
    <property type="term" value="F:chorismate synthase activity"/>
    <property type="evidence" value="ECO:0007669"/>
    <property type="project" value="UniProtKB-UniRule"/>
</dbReference>
<feature type="binding site" evidence="11">
    <location>
        <begin position="126"/>
        <end position="128"/>
    </location>
    <ligand>
        <name>FMN</name>
        <dbReference type="ChEBI" id="CHEBI:58210"/>
    </ligand>
</feature>
<dbReference type="GO" id="GO:0005829">
    <property type="term" value="C:cytosol"/>
    <property type="evidence" value="ECO:0007669"/>
    <property type="project" value="TreeGrafter"/>
</dbReference>
<proteinExistence type="inferred from homology"/>
<dbReference type="NCBIfam" id="TIGR00033">
    <property type="entry name" value="aroC"/>
    <property type="match status" value="1"/>
</dbReference>
<comment type="pathway">
    <text evidence="1 11 12">Metabolic intermediate biosynthesis; chorismate biosynthesis; chorismate from D-erythrose 4-phosphate and phosphoenolpyruvate: step 7/7.</text>
</comment>
<comment type="cofactor">
    <cofactor evidence="11 12">
        <name>FMNH2</name>
        <dbReference type="ChEBI" id="CHEBI:57618"/>
    </cofactor>
    <text evidence="11 12">Reduced FMN (FMNH(2)).</text>
</comment>
<evidence type="ECO:0000256" key="8">
    <source>
        <dbReference type="ARBA" id="ARBA00022857"/>
    </source>
</evidence>
<keyword evidence="8 11" id="KW-0521">NADP</keyword>
<dbReference type="Pfam" id="PF01264">
    <property type="entry name" value="Chorismate_synt"/>
    <property type="match status" value="1"/>
</dbReference>
<feature type="binding site" evidence="11">
    <location>
        <begin position="304"/>
        <end position="308"/>
    </location>
    <ligand>
        <name>FMN</name>
        <dbReference type="ChEBI" id="CHEBI:58210"/>
    </ligand>
</feature>
<evidence type="ECO:0000256" key="12">
    <source>
        <dbReference type="RuleBase" id="RU000605"/>
    </source>
</evidence>
<reference evidence="13" key="1">
    <citation type="submission" date="2020-12" db="EMBL/GenBank/DDBJ databases">
        <title>Clostridium thailandense sp. nov., a novel acetogenic bacterium isolated from peat land soil in Thailand.</title>
        <authorList>
            <person name="Chaikitkaew S."/>
            <person name="Birkeland N.K."/>
        </authorList>
    </citation>
    <scope>NUCLEOTIDE SEQUENCE</scope>
    <source>
        <strain evidence="13">DSM 17425</strain>
    </source>
</reference>
<dbReference type="PANTHER" id="PTHR21085:SF0">
    <property type="entry name" value="CHORISMATE SYNTHASE"/>
    <property type="match status" value="1"/>
</dbReference>
<feature type="binding site" evidence="11">
    <location>
        <position position="40"/>
    </location>
    <ligand>
        <name>NADP(+)</name>
        <dbReference type="ChEBI" id="CHEBI:58349"/>
    </ligand>
</feature>
<feature type="binding site" evidence="11">
    <location>
        <position position="330"/>
    </location>
    <ligand>
        <name>FMN</name>
        <dbReference type="ChEBI" id="CHEBI:58210"/>
    </ligand>
</feature>
<dbReference type="CDD" id="cd07304">
    <property type="entry name" value="Chorismate_synthase"/>
    <property type="match status" value="1"/>
</dbReference>
<evidence type="ECO:0000256" key="11">
    <source>
        <dbReference type="HAMAP-Rule" id="MF_00300"/>
    </source>
</evidence>
<keyword evidence="9 11" id="KW-0057">Aromatic amino acid biosynthesis</keyword>
<dbReference type="PANTHER" id="PTHR21085">
    <property type="entry name" value="CHORISMATE SYNTHASE"/>
    <property type="match status" value="1"/>
</dbReference>
<comment type="caution">
    <text evidence="13">The sequence shown here is derived from an EMBL/GenBank/DDBJ whole genome shotgun (WGS) entry which is preliminary data.</text>
</comment>
<evidence type="ECO:0000256" key="7">
    <source>
        <dbReference type="ARBA" id="ARBA00022827"/>
    </source>
</evidence>
<dbReference type="PROSITE" id="PS00787">
    <property type="entry name" value="CHORISMATE_SYNTHASE_1"/>
    <property type="match status" value="1"/>
</dbReference>
<dbReference type="GO" id="GO:0010181">
    <property type="term" value="F:FMN binding"/>
    <property type="evidence" value="ECO:0007669"/>
    <property type="project" value="TreeGrafter"/>
</dbReference>
<accession>A0A934HVL2</accession>
<keyword evidence="5 11" id="KW-0285">Flavoprotein</keyword>
<keyword evidence="14" id="KW-1185">Reference proteome</keyword>
<dbReference type="PROSITE" id="PS00788">
    <property type="entry name" value="CHORISMATE_SYNTHASE_2"/>
    <property type="match status" value="1"/>
</dbReference>
<dbReference type="Gene3D" id="3.60.150.10">
    <property type="entry name" value="Chorismate synthase AroC"/>
    <property type="match status" value="1"/>
</dbReference>
<comment type="function">
    <text evidence="11">Catalyzes the anti-1,4-elimination of the C-3 phosphate and the C-6 proR hydrogen from 5-enolpyruvylshikimate-3-phosphate (EPSP) to yield chorismate, which is the branch point compound that serves as the starting substrate for the three terminal pathways of aromatic amino acid biosynthesis. This reaction introduces a second double bond into the aromatic ring system.</text>
</comment>
<evidence type="ECO:0000256" key="2">
    <source>
        <dbReference type="ARBA" id="ARBA00008014"/>
    </source>
</evidence>
<dbReference type="InterPro" id="IPR000453">
    <property type="entry name" value="Chorismate_synth"/>
</dbReference>
<keyword evidence="4 11" id="KW-0028">Amino-acid biosynthesis</keyword>
<evidence type="ECO:0000313" key="14">
    <source>
        <dbReference type="Proteomes" id="UP000622687"/>
    </source>
</evidence>
<name>A0A934HVL2_9CLOT</name>
<evidence type="ECO:0000256" key="10">
    <source>
        <dbReference type="ARBA" id="ARBA00023239"/>
    </source>
</evidence>
<dbReference type="EC" id="4.2.3.5" evidence="3 11"/>
<feature type="binding site" evidence="11">
    <location>
        <position position="46"/>
    </location>
    <ligand>
        <name>NADP(+)</name>
        <dbReference type="ChEBI" id="CHEBI:58349"/>
    </ligand>
</feature>
<feature type="binding site" evidence="11">
    <location>
        <begin position="246"/>
        <end position="247"/>
    </location>
    <ligand>
        <name>FMN</name>
        <dbReference type="ChEBI" id="CHEBI:58210"/>
    </ligand>
</feature>
<dbReference type="GO" id="GO:0008652">
    <property type="term" value="P:amino acid biosynthetic process"/>
    <property type="evidence" value="ECO:0007669"/>
    <property type="project" value="UniProtKB-KW"/>
</dbReference>
<evidence type="ECO:0000256" key="3">
    <source>
        <dbReference type="ARBA" id="ARBA00013036"/>
    </source>
</evidence>
<dbReference type="NCBIfam" id="NF003793">
    <property type="entry name" value="PRK05382.1"/>
    <property type="match status" value="1"/>
</dbReference>
<keyword evidence="10 11" id="KW-0456">Lyase</keyword>
<dbReference type="PROSITE" id="PS00789">
    <property type="entry name" value="CHORISMATE_SYNTHASE_3"/>
    <property type="match status" value="1"/>
</dbReference>
<evidence type="ECO:0000313" key="13">
    <source>
        <dbReference type="EMBL" id="MBI6871643.1"/>
    </source>
</evidence>
<sequence length="381" mass="43140">MLRFLDAGESHGKALIAIVEGIPSNFNIDMDFINNELKRRQKGYGRGDRMKIEQDRVELWSGVRGIKTTGNPITMVIFNKDYENWKELMGREPKDEEKIKIARPGHGDMVGFFKYSTGDIRDVIERTSARETAIRTAVGALCRNILKELDIEIRSKVNSIGNILDDTVDLYDDKIFKKIQSSSIRCYNSIVEEKIIEKIDMCKEQGDTIGGCIFISVKGMPIGIGSYTQWDRKLDANLSRALMSVQGIKAIEFGNGLDLSKLGSSFNDPIYYVDEKIIRTSNNCGGIEAGVSNGENIDMKVYMKPIPTVKKSLDSIDLVNRTNVVNRYERSDVCGVIPASVVLENVCAFEILKEIMSKFPCDSFQELKQYVVEYRREVYER</sequence>
<feature type="binding site" evidence="11">
    <location>
        <position position="289"/>
    </location>
    <ligand>
        <name>FMN</name>
        <dbReference type="ChEBI" id="CHEBI:58210"/>
    </ligand>
</feature>
<keyword evidence="6 11" id="KW-0288">FMN</keyword>
<dbReference type="InterPro" id="IPR020541">
    <property type="entry name" value="Chorismate_synthase_CS"/>
</dbReference>
<dbReference type="RefSeq" id="WP_211141097.1">
    <property type="nucleotide sequence ID" value="NZ_JAEEGB010000004.1"/>
</dbReference>